<dbReference type="Proteomes" id="UP001142444">
    <property type="component" value="Unassembled WGS sequence"/>
</dbReference>
<keyword evidence="9" id="KW-0115">cAMP biosynthesis</keyword>
<gene>
    <name evidence="14" type="ORF">OQ257_03575</name>
</gene>
<dbReference type="GO" id="GO:0004016">
    <property type="term" value="F:adenylate cyclase activity"/>
    <property type="evidence" value="ECO:0007669"/>
    <property type="project" value="UniProtKB-EC"/>
</dbReference>
<evidence type="ECO:0000256" key="6">
    <source>
        <dbReference type="ARBA" id="ARBA00022490"/>
    </source>
</evidence>
<dbReference type="AlphaFoldDB" id="A0A9X4G2N7"/>
<evidence type="ECO:0000256" key="3">
    <source>
        <dbReference type="ARBA" id="ARBA00007901"/>
    </source>
</evidence>
<keyword evidence="8" id="KW-0067">ATP-binding</keyword>
<accession>A0A9X4G2N7</accession>
<dbReference type="GO" id="GO:0005737">
    <property type="term" value="C:cytoplasm"/>
    <property type="evidence" value="ECO:0007669"/>
    <property type="project" value="UniProtKB-SubCell"/>
</dbReference>
<dbReference type="EC" id="4.6.1.1" evidence="4"/>
<reference evidence="14" key="2">
    <citation type="journal article" date="2023" name="Pathogens">
        <title>Pathological Features and Genomic Characterization of an Actinobacillus equuli subsp. equuli Bearing Unique Virulence-Associated Genes from an Adult Horse with Pleuropneumonia.</title>
        <authorList>
            <person name="Kamali M."/>
            <person name="Carossino M."/>
            <person name="Del Piero F."/>
            <person name="Peak L."/>
            <person name="Mitchell M.S."/>
            <person name="Willette J."/>
            <person name="Baker R."/>
            <person name="Li F."/>
            <person name="Kenez A."/>
            <person name="Balasuriya U.B.R."/>
            <person name="Go Y.Y."/>
        </authorList>
    </citation>
    <scope>NUCLEOTIDE SEQUENCE</scope>
    <source>
        <strain evidence="14">4524</strain>
    </source>
</reference>
<dbReference type="InterPro" id="IPR000274">
    <property type="entry name" value="Adenylate_cyclase_1"/>
</dbReference>
<dbReference type="GO" id="GO:0006171">
    <property type="term" value="P:cAMP biosynthetic process"/>
    <property type="evidence" value="ECO:0007669"/>
    <property type="project" value="UniProtKB-KW"/>
</dbReference>
<dbReference type="PANTHER" id="PTHR38760">
    <property type="entry name" value="ADENYLATE CYCLASE"/>
    <property type="match status" value="1"/>
</dbReference>
<evidence type="ECO:0000313" key="14">
    <source>
        <dbReference type="EMBL" id="MDE8034246.1"/>
    </source>
</evidence>
<dbReference type="RefSeq" id="WP_275217451.1">
    <property type="nucleotide sequence ID" value="NZ_JAPHVQ010000002.1"/>
</dbReference>
<comment type="subcellular location">
    <subcellularLocation>
        <location evidence="2">Cytoplasm</location>
    </subcellularLocation>
</comment>
<dbReference type="InterPro" id="IPR024685">
    <property type="entry name" value="Adenylate_cyclase_1_N"/>
</dbReference>
<dbReference type="PROSITE" id="PS01093">
    <property type="entry name" value="ADENYLATE_CYCLASE_1_2"/>
    <property type="match status" value="1"/>
</dbReference>
<evidence type="ECO:0000256" key="4">
    <source>
        <dbReference type="ARBA" id="ARBA00012201"/>
    </source>
</evidence>
<dbReference type="PANTHER" id="PTHR38760:SF1">
    <property type="entry name" value="ADENYLATE CYCLASE"/>
    <property type="match status" value="1"/>
</dbReference>
<comment type="similarity">
    <text evidence="3">Belongs to the adenylyl cyclase class-1 family.</text>
</comment>
<evidence type="ECO:0000256" key="11">
    <source>
        <dbReference type="ARBA" id="ARBA00032597"/>
    </source>
</evidence>
<evidence type="ECO:0000256" key="2">
    <source>
        <dbReference type="ARBA" id="ARBA00004496"/>
    </source>
</evidence>
<evidence type="ECO:0000256" key="9">
    <source>
        <dbReference type="ARBA" id="ARBA00022998"/>
    </source>
</evidence>
<dbReference type="GO" id="GO:0005524">
    <property type="term" value="F:ATP binding"/>
    <property type="evidence" value="ECO:0007669"/>
    <property type="project" value="UniProtKB-KW"/>
</dbReference>
<evidence type="ECO:0000256" key="5">
    <source>
        <dbReference type="ARBA" id="ARBA00021420"/>
    </source>
</evidence>
<evidence type="ECO:0000259" key="13">
    <source>
        <dbReference type="Pfam" id="PF12633"/>
    </source>
</evidence>
<evidence type="ECO:0000256" key="1">
    <source>
        <dbReference type="ARBA" id="ARBA00001593"/>
    </source>
</evidence>
<dbReference type="Pfam" id="PF12633">
    <property type="entry name" value="Adenyl_cycl_N"/>
    <property type="match status" value="1"/>
</dbReference>
<keyword evidence="7" id="KW-0547">Nucleotide-binding</keyword>
<name>A0A9X4G2N7_ACTEU</name>
<reference evidence="14" key="1">
    <citation type="submission" date="2022-11" db="EMBL/GenBank/DDBJ databases">
        <authorList>
            <person name="Kamali M."/>
            <person name="Peak L."/>
            <person name="Go Y.Y."/>
            <person name="Balasuriya U.B.R."/>
            <person name="Carossino M."/>
        </authorList>
    </citation>
    <scope>NUCLEOTIDE SEQUENCE</scope>
    <source>
        <strain evidence="14">4524</strain>
    </source>
</reference>
<comment type="catalytic activity">
    <reaction evidence="1">
        <text>ATP = 3',5'-cyclic AMP + diphosphate</text>
        <dbReference type="Rhea" id="RHEA:15389"/>
        <dbReference type="ChEBI" id="CHEBI:30616"/>
        <dbReference type="ChEBI" id="CHEBI:33019"/>
        <dbReference type="ChEBI" id="CHEBI:58165"/>
        <dbReference type="EC" id="4.6.1.1"/>
    </reaction>
</comment>
<organism evidence="14 15">
    <name type="scientific">Actinobacillus equuli subsp. equuli</name>
    <dbReference type="NCBI Taxonomy" id="202947"/>
    <lineage>
        <taxon>Bacteria</taxon>
        <taxon>Pseudomonadati</taxon>
        <taxon>Pseudomonadota</taxon>
        <taxon>Gammaproteobacteria</taxon>
        <taxon>Pasteurellales</taxon>
        <taxon>Pasteurellaceae</taxon>
        <taxon>Actinobacillus</taxon>
    </lineage>
</organism>
<dbReference type="NCBIfam" id="NF006978">
    <property type="entry name" value="PRK09450.1-2"/>
    <property type="match status" value="1"/>
</dbReference>
<evidence type="ECO:0000256" key="8">
    <source>
        <dbReference type="ARBA" id="ARBA00022840"/>
    </source>
</evidence>
<evidence type="ECO:0000256" key="10">
    <source>
        <dbReference type="ARBA" id="ARBA00023239"/>
    </source>
</evidence>
<keyword evidence="15" id="KW-1185">Reference proteome</keyword>
<sequence length="837" mass="96679">MEELELSTAYLHQRLSGVSDAFSSIASQLSWSVPRIDALNDFRIKRALAANNPQFQYVFSLLPLLIHTNSPELPAYVKNAPSGIAQFQISDFQHRYLASFDLSVETIECFSKNPAFDALYSMGSTGSITQTSLSDLDLWLCYSDRLSAVEYQLIEQKLTKIKHWAKHFEVELNFYLMNPNHFKANLTSNDVNTEHSGSAQHFFLLDEFYRSAIRLSGKRLLWLHLSDKQYQECMQLTDFDHGEWIDFGDFSSLSTAEFFGASLWQLYKGIDCPYKSALKILLLESYAETYPETALISKGFKQKLLSNKSEKYHFDPYLAMLEQVTVYLTNRKEFVRLGHVRMCFYMKANEGDKSDSWRKQALLDLVHGWQWNVNEIKLLDNRESWKIKQAISHQQIIVDLLLQSYRNLIHFARKFHIDPSILTNDIDTLMRKLYSVFEVLPGKVPLINPHIAKNLSESAVTFIEAREGSTLQSGWYLINQAPRSPYNSELRYVRHAKNLTKVVAWGYFNGVITSSTQLHLISRSLDLPKLRQFITDLRLSFPVTAPVISEQDMLHPNEIRSLILAVNLVNDPTQKLADMRRSVQPSDLFNFGSSQENLVGSVSIIYRNMWNEIRTLHFEGDDAILKALKLISNKIYRGSAPPQSVNVFCYSRRFRSELREFIADLVHRCITIQTGTISHRHSLNTLKVAGKTWQFIFGKQKVAIQRIEEQAVDFTQNFANNASNSESNGLTFPREIDEFASEGFLQFFFEDNPDESFNVYILDEKNMLEAYYYCFGSKEEKVKEINRLHSVEDNTALETSSFNFPQFYQLIRVNGEMQIVPFQSKQHRDYLAQLQAV</sequence>
<dbReference type="PIRSF" id="PIRSF001444">
    <property type="entry name" value="Adenylate_cycl"/>
    <property type="match status" value="1"/>
</dbReference>
<keyword evidence="6" id="KW-0963">Cytoplasm</keyword>
<evidence type="ECO:0000256" key="7">
    <source>
        <dbReference type="ARBA" id="ARBA00022741"/>
    </source>
</evidence>
<evidence type="ECO:0000313" key="15">
    <source>
        <dbReference type="Proteomes" id="UP001142444"/>
    </source>
</evidence>
<feature type="domain" description="Adenylate cyclase class-I N-terminal" evidence="13">
    <location>
        <begin position="34"/>
        <end position="222"/>
    </location>
</feature>
<dbReference type="Pfam" id="PF01295">
    <property type="entry name" value="Adenylate_cycl"/>
    <property type="match status" value="1"/>
</dbReference>
<keyword evidence="10 14" id="KW-0456">Lyase</keyword>
<dbReference type="InterPro" id="IPR024686">
    <property type="entry name" value="Adenylate_cyclase_1_CS"/>
</dbReference>
<proteinExistence type="inferred from homology"/>
<evidence type="ECO:0000256" key="12">
    <source>
        <dbReference type="ARBA" id="ARBA00032637"/>
    </source>
</evidence>
<protein>
    <recommendedName>
        <fullName evidence="5">Adenylate cyclase</fullName>
        <ecNumber evidence="4">4.6.1.1</ecNumber>
    </recommendedName>
    <alternativeName>
        <fullName evidence="11">ATP pyrophosphate-lyase</fullName>
    </alternativeName>
    <alternativeName>
        <fullName evidence="12">Adenylyl cyclase</fullName>
    </alternativeName>
</protein>
<dbReference type="EMBL" id="JAPHVQ010000002">
    <property type="protein sequence ID" value="MDE8034246.1"/>
    <property type="molecule type" value="Genomic_DNA"/>
</dbReference>
<comment type="caution">
    <text evidence="14">The sequence shown here is derived from an EMBL/GenBank/DDBJ whole genome shotgun (WGS) entry which is preliminary data.</text>
</comment>